<feature type="binding site" evidence="13">
    <location>
        <position position="84"/>
    </location>
    <ligand>
        <name>[4Fe-4S] cluster</name>
        <dbReference type="ChEBI" id="CHEBI:49883"/>
        <label>1</label>
    </ligand>
</feature>
<keyword evidence="18" id="KW-1185">Reference proteome</keyword>
<dbReference type="FunFam" id="3.80.30.20:FF:000001">
    <property type="entry name" value="tRNA-2-methylthio-N(6)-dimethylallyladenosine synthase 2"/>
    <property type="match status" value="1"/>
</dbReference>
<keyword evidence="6 13" id="KW-0479">Metal-binding</keyword>
<keyword evidence="2 13" id="KW-0004">4Fe-4S</keyword>
<feature type="domain" description="MTTase N-terminal" evidence="15">
    <location>
        <begin position="7"/>
        <end position="121"/>
    </location>
</feature>
<comment type="function">
    <text evidence="1 13">Catalyzes the methylthiolation of N6-(dimethylallyl)adenosine (i(6)A), leading to the formation of 2-methylthio-N6-(dimethylallyl)adenosine (ms(2)i(6)A) at position 37 in tRNAs that read codons beginning with uridine.</text>
</comment>
<dbReference type="FunFam" id="3.40.50.12160:FF:000003">
    <property type="entry name" value="CDK5 regulatory subunit-associated protein 1"/>
    <property type="match status" value="1"/>
</dbReference>
<dbReference type="PROSITE" id="PS51449">
    <property type="entry name" value="MTTASE_N"/>
    <property type="match status" value="1"/>
</dbReference>
<evidence type="ECO:0000256" key="13">
    <source>
        <dbReference type="HAMAP-Rule" id="MF_01864"/>
    </source>
</evidence>
<accession>A0A553UZY4</accession>
<dbReference type="SMART" id="SM00729">
    <property type="entry name" value="Elp3"/>
    <property type="match status" value="1"/>
</dbReference>
<feature type="binding site" evidence="13">
    <location>
        <position position="153"/>
    </location>
    <ligand>
        <name>[4Fe-4S] cluster</name>
        <dbReference type="ChEBI" id="CHEBI:49883"/>
        <label>2</label>
        <note>4Fe-4S-S-AdoMet</note>
    </ligand>
</feature>
<organism evidence="17 18">
    <name type="scientific">Helicobacter mehlei</name>
    <dbReference type="NCBI Taxonomy" id="2316080"/>
    <lineage>
        <taxon>Bacteria</taxon>
        <taxon>Pseudomonadati</taxon>
        <taxon>Campylobacterota</taxon>
        <taxon>Epsilonproteobacteria</taxon>
        <taxon>Campylobacterales</taxon>
        <taxon>Helicobacteraceae</taxon>
        <taxon>Helicobacter</taxon>
    </lineage>
</organism>
<reference evidence="18" key="1">
    <citation type="submission" date="2019-07" db="EMBL/GenBank/DDBJ databases">
        <title>Helicobacter labacensis sp. nov., Helicobacter mehlei sp. nov. and Helicobacter vulpis sp. nov., isolated from gastric mucosa of red fox (Vulpis vulpis).</title>
        <authorList>
            <person name="Papic B."/>
        </authorList>
    </citation>
    <scope>NUCLEOTIDE SEQUENCE [LARGE SCALE GENOMIC DNA]</scope>
    <source>
        <strain evidence="18">L8b</strain>
    </source>
</reference>
<dbReference type="PANTHER" id="PTHR43020">
    <property type="entry name" value="CDK5 REGULATORY SUBUNIT-ASSOCIATED PROTEIN 1"/>
    <property type="match status" value="1"/>
</dbReference>
<dbReference type="InterPro" id="IPR058240">
    <property type="entry name" value="rSAM_sf"/>
</dbReference>
<dbReference type="EMBL" id="VKGC01000005">
    <property type="protein sequence ID" value="TSA85765.1"/>
    <property type="molecule type" value="Genomic_DNA"/>
</dbReference>
<evidence type="ECO:0000256" key="11">
    <source>
        <dbReference type="ARBA" id="ARBA00080698"/>
    </source>
</evidence>
<dbReference type="SFLD" id="SFLDF00273">
    <property type="entry name" value="(dimethylallyl)adenosine_tRNA"/>
    <property type="match status" value="1"/>
</dbReference>
<feature type="binding site" evidence="13">
    <location>
        <position position="160"/>
    </location>
    <ligand>
        <name>[4Fe-4S] cluster</name>
        <dbReference type="ChEBI" id="CHEBI:49883"/>
        <label>2</label>
        <note>4Fe-4S-S-AdoMet</note>
    </ligand>
</feature>
<dbReference type="GO" id="GO:0035597">
    <property type="term" value="F:tRNA-2-methylthio-N(6)-dimethylallyladenosine(37) synthase activity"/>
    <property type="evidence" value="ECO:0007669"/>
    <property type="project" value="UniProtKB-EC"/>
</dbReference>
<protein>
    <recommendedName>
        <fullName evidence="10 13">tRNA-2-methylthio-N(6)-dimethylallyladenosine synthase</fullName>
        <ecNumber evidence="9 13">2.8.4.3</ecNumber>
    </recommendedName>
    <alternativeName>
        <fullName evidence="12 13">(Dimethylallyl)adenosine tRNA methylthiotransferase MiaB</fullName>
    </alternativeName>
    <alternativeName>
        <fullName evidence="11 13">tRNA-i(6)A37 methylthiotransferase</fullName>
    </alternativeName>
</protein>
<dbReference type="PROSITE" id="PS01278">
    <property type="entry name" value="MTTASE_RADICAL"/>
    <property type="match status" value="1"/>
</dbReference>
<comment type="catalytic activity">
    <reaction evidence="13">
        <text>N(6)-dimethylallyladenosine(37) in tRNA + (sulfur carrier)-SH + AH2 + 2 S-adenosyl-L-methionine = 2-methylsulfanyl-N(6)-dimethylallyladenosine(37) in tRNA + (sulfur carrier)-H + 5'-deoxyadenosine + L-methionine + A + S-adenosyl-L-homocysteine + 2 H(+)</text>
        <dbReference type="Rhea" id="RHEA:37067"/>
        <dbReference type="Rhea" id="RHEA-COMP:10375"/>
        <dbReference type="Rhea" id="RHEA-COMP:10376"/>
        <dbReference type="Rhea" id="RHEA-COMP:14737"/>
        <dbReference type="Rhea" id="RHEA-COMP:14739"/>
        <dbReference type="ChEBI" id="CHEBI:13193"/>
        <dbReference type="ChEBI" id="CHEBI:15378"/>
        <dbReference type="ChEBI" id="CHEBI:17319"/>
        <dbReference type="ChEBI" id="CHEBI:17499"/>
        <dbReference type="ChEBI" id="CHEBI:29917"/>
        <dbReference type="ChEBI" id="CHEBI:57844"/>
        <dbReference type="ChEBI" id="CHEBI:57856"/>
        <dbReference type="ChEBI" id="CHEBI:59789"/>
        <dbReference type="ChEBI" id="CHEBI:64428"/>
        <dbReference type="ChEBI" id="CHEBI:74415"/>
        <dbReference type="ChEBI" id="CHEBI:74417"/>
        <dbReference type="EC" id="2.8.4.3"/>
    </reaction>
</comment>
<dbReference type="SFLD" id="SFLDG01061">
    <property type="entry name" value="methylthiotransferase"/>
    <property type="match status" value="1"/>
</dbReference>
<dbReference type="Pfam" id="PF00919">
    <property type="entry name" value="UPF0004"/>
    <property type="match status" value="1"/>
</dbReference>
<dbReference type="InterPro" id="IPR006638">
    <property type="entry name" value="Elp3/MiaA/NifB-like_rSAM"/>
</dbReference>
<dbReference type="Pfam" id="PF04055">
    <property type="entry name" value="Radical_SAM"/>
    <property type="match status" value="1"/>
</dbReference>
<evidence type="ECO:0000256" key="8">
    <source>
        <dbReference type="ARBA" id="ARBA00023014"/>
    </source>
</evidence>
<evidence type="ECO:0000256" key="5">
    <source>
        <dbReference type="ARBA" id="ARBA00022691"/>
    </source>
</evidence>
<evidence type="ECO:0000256" key="7">
    <source>
        <dbReference type="ARBA" id="ARBA00023004"/>
    </source>
</evidence>
<evidence type="ECO:0000259" key="16">
    <source>
        <dbReference type="PROSITE" id="PS51918"/>
    </source>
</evidence>
<dbReference type="GO" id="GO:0046872">
    <property type="term" value="F:metal ion binding"/>
    <property type="evidence" value="ECO:0007669"/>
    <property type="project" value="UniProtKB-KW"/>
</dbReference>
<dbReference type="Gene3D" id="3.80.30.20">
    <property type="entry name" value="tm_1862 like domain"/>
    <property type="match status" value="1"/>
</dbReference>
<dbReference type="EC" id="2.8.4.3" evidence="9 13"/>
<proteinExistence type="inferred from homology"/>
<comment type="cofactor">
    <cofactor evidence="13">
        <name>[4Fe-4S] cluster</name>
        <dbReference type="ChEBI" id="CHEBI:49883"/>
    </cofactor>
    <text evidence="13">Binds 2 [4Fe-4S] clusters. One cluster is coordinated with 3 cysteines and an exchangeable S-adenosyl-L-methionine.</text>
</comment>
<keyword evidence="7 13" id="KW-0408">Iron</keyword>
<dbReference type="InterPro" id="IPR020612">
    <property type="entry name" value="Methylthiotransferase_CS"/>
</dbReference>
<dbReference type="NCBIfam" id="TIGR01574">
    <property type="entry name" value="miaB-methiolase"/>
    <property type="match status" value="1"/>
</dbReference>
<reference evidence="17 18" key="3">
    <citation type="submission" date="2019-07" db="EMBL/GenBank/DDBJ databases">
        <authorList>
            <person name="Papic B."/>
        </authorList>
    </citation>
    <scope>NUCLEOTIDE SEQUENCE [LARGE SCALE GENOMIC DNA]</scope>
    <source>
        <strain evidence="17 18">L8b</strain>
    </source>
</reference>
<dbReference type="InterPro" id="IPR013848">
    <property type="entry name" value="Methylthiotransferase_N"/>
</dbReference>
<dbReference type="HAMAP" id="MF_01864">
    <property type="entry name" value="tRNA_metthiotr_MiaB"/>
    <property type="match status" value="1"/>
</dbReference>
<comment type="subcellular location">
    <subcellularLocation>
        <location evidence="13">Cytoplasm</location>
    </subcellularLocation>
</comment>
<dbReference type="InterPro" id="IPR023404">
    <property type="entry name" value="rSAM_horseshoe"/>
</dbReference>
<dbReference type="NCBIfam" id="TIGR00089">
    <property type="entry name" value="MiaB/RimO family radical SAM methylthiotransferase"/>
    <property type="match status" value="1"/>
</dbReference>
<keyword evidence="4 13" id="KW-0808">Transferase</keyword>
<name>A0A553UZY4_9HELI</name>
<evidence type="ECO:0000313" key="17">
    <source>
        <dbReference type="EMBL" id="TSA85765.1"/>
    </source>
</evidence>
<dbReference type="InterPro" id="IPR002792">
    <property type="entry name" value="TRAM_dom"/>
</dbReference>
<evidence type="ECO:0000256" key="12">
    <source>
        <dbReference type="ARBA" id="ARBA00081141"/>
    </source>
</evidence>
<dbReference type="InterPro" id="IPR005839">
    <property type="entry name" value="Methylthiotransferase"/>
</dbReference>
<evidence type="ECO:0000313" key="18">
    <source>
        <dbReference type="Proteomes" id="UP000319322"/>
    </source>
</evidence>
<comment type="subunit">
    <text evidence="13">Monomer.</text>
</comment>
<dbReference type="PROSITE" id="PS51918">
    <property type="entry name" value="RADICAL_SAM"/>
    <property type="match status" value="1"/>
</dbReference>
<evidence type="ECO:0000256" key="1">
    <source>
        <dbReference type="ARBA" id="ARBA00003234"/>
    </source>
</evidence>
<evidence type="ECO:0000256" key="6">
    <source>
        <dbReference type="ARBA" id="ARBA00022723"/>
    </source>
</evidence>
<keyword evidence="5 13" id="KW-0949">S-adenosyl-L-methionine</keyword>
<reference evidence="17 18" key="2">
    <citation type="submission" date="2019-07" db="EMBL/GenBank/DDBJ databases">
        <title>Helicobacter labacensis sp. nov., Helicobacter mehlei sp. nov. and Helicobacter vulpis sp. nov., isolated from gastric mucosa of red fox (Vulpis vulpis).</title>
        <authorList>
            <person name="Kusar D."/>
            <person name="Gruntar I."/>
            <person name="Pate M."/>
            <person name="Zajc U."/>
            <person name="Ocepek M."/>
        </authorList>
    </citation>
    <scope>NUCLEOTIDE SEQUENCE [LARGE SCALE GENOMIC DNA]</scope>
    <source>
        <strain evidence="17 18">L8b</strain>
    </source>
</reference>
<keyword evidence="3 13" id="KW-0963">Cytoplasm</keyword>
<dbReference type="RefSeq" id="WP_120948007.1">
    <property type="nucleotide sequence ID" value="NZ_QXQS01000004.1"/>
</dbReference>
<dbReference type="Proteomes" id="UP000319322">
    <property type="component" value="Unassembled WGS sequence"/>
</dbReference>
<evidence type="ECO:0000256" key="4">
    <source>
        <dbReference type="ARBA" id="ARBA00022679"/>
    </source>
</evidence>
<feature type="binding site" evidence="13">
    <location>
        <position position="157"/>
    </location>
    <ligand>
        <name>[4Fe-4S] cluster</name>
        <dbReference type="ChEBI" id="CHEBI:49883"/>
        <label>2</label>
        <note>4Fe-4S-S-AdoMet</note>
    </ligand>
</feature>
<evidence type="ECO:0000256" key="2">
    <source>
        <dbReference type="ARBA" id="ARBA00022485"/>
    </source>
</evidence>
<dbReference type="InterPro" id="IPR006463">
    <property type="entry name" value="MiaB_methiolase"/>
</dbReference>
<evidence type="ECO:0000256" key="3">
    <source>
        <dbReference type="ARBA" id="ARBA00022490"/>
    </source>
</evidence>
<keyword evidence="8 13" id="KW-0411">Iron-sulfur</keyword>
<dbReference type="InterPro" id="IPR038135">
    <property type="entry name" value="Methylthiotransferase_N_sf"/>
</dbReference>
<dbReference type="CDD" id="cd01335">
    <property type="entry name" value="Radical_SAM"/>
    <property type="match status" value="1"/>
</dbReference>
<feature type="binding site" evidence="13">
    <location>
        <position position="52"/>
    </location>
    <ligand>
        <name>[4Fe-4S] cluster</name>
        <dbReference type="ChEBI" id="CHEBI:49883"/>
        <label>1</label>
    </ligand>
</feature>
<dbReference type="GO" id="GO:0005829">
    <property type="term" value="C:cytosol"/>
    <property type="evidence" value="ECO:0007669"/>
    <property type="project" value="TreeGrafter"/>
</dbReference>
<evidence type="ECO:0000259" key="15">
    <source>
        <dbReference type="PROSITE" id="PS51449"/>
    </source>
</evidence>
<dbReference type="GO" id="GO:0051539">
    <property type="term" value="F:4 iron, 4 sulfur cluster binding"/>
    <property type="evidence" value="ECO:0007669"/>
    <property type="project" value="UniProtKB-UniRule"/>
</dbReference>
<comment type="caution">
    <text evidence="17">The sequence shown here is derived from an EMBL/GenBank/DDBJ whole genome shotgun (WGS) entry which is preliminary data.</text>
</comment>
<dbReference type="SFLD" id="SFLDG01082">
    <property type="entry name" value="B12-binding_domain_containing"/>
    <property type="match status" value="1"/>
</dbReference>
<feature type="domain" description="Radical SAM core" evidence="16">
    <location>
        <begin position="139"/>
        <end position="372"/>
    </location>
</feature>
<dbReference type="InterPro" id="IPR007197">
    <property type="entry name" value="rSAM"/>
</dbReference>
<evidence type="ECO:0000256" key="9">
    <source>
        <dbReference type="ARBA" id="ARBA00033765"/>
    </source>
</evidence>
<feature type="domain" description="TRAM" evidence="14">
    <location>
        <begin position="375"/>
        <end position="435"/>
    </location>
</feature>
<dbReference type="SUPFAM" id="SSF102114">
    <property type="entry name" value="Radical SAM enzymes"/>
    <property type="match status" value="1"/>
</dbReference>
<sequence>MPEVATKKLYIETMGCAMNTRDSEHLASELHKVGYVGVNRPQEADLILINTCSVREKPERKLFSEIGHFAKIKKPGAKIGVCGCSASHMGAKILKKAPSVDFVLGARQTSKITQIIHQPKAVEVGLDHDDSTYVFATPQKSQLKALINISVGCDKHCTYCIVPHTRGKEISVPMDLILKEAQRRVQLGAKEIMLLGQNVNNYGVRFSNAHPKVNFNHLLDALSQIEGLERIRFTSPHPLHMDNAFLECFARNPKVCKSIHIPLQSGSNAILKAMKRGYSREWYLDRIARLQALVPDVGISTDIIIGFPGESQADFEDTLDILERVRFDTLYSFVYSPRPLTPAGSWENQVSKEIAQRNLETLQARHKEILEQKATQEMGKVHRVLVENTAEGVAEGRSDNGRLLRFEALGVQLGDLVAVKVVDQHKGSLRGALCLGA</sequence>
<comment type="similarity">
    <text evidence="13">Belongs to the methylthiotransferase family. MiaB subfamily.</text>
</comment>
<feature type="binding site" evidence="13">
    <location>
        <position position="16"/>
    </location>
    <ligand>
        <name>[4Fe-4S] cluster</name>
        <dbReference type="ChEBI" id="CHEBI:49883"/>
        <label>1</label>
    </ligand>
</feature>
<gene>
    <name evidence="13 17" type="primary">miaB</name>
    <name evidence="17" type="ORF">FNE76_03190</name>
</gene>
<dbReference type="PANTHER" id="PTHR43020:SF2">
    <property type="entry name" value="MITOCHONDRIAL TRNA METHYLTHIOTRANSFERASE CDK5RAP1"/>
    <property type="match status" value="1"/>
</dbReference>
<dbReference type="AlphaFoldDB" id="A0A553UZY4"/>
<evidence type="ECO:0000256" key="10">
    <source>
        <dbReference type="ARBA" id="ARBA00068570"/>
    </source>
</evidence>
<dbReference type="SFLD" id="SFLDS00029">
    <property type="entry name" value="Radical_SAM"/>
    <property type="match status" value="1"/>
</dbReference>
<evidence type="ECO:0000259" key="14">
    <source>
        <dbReference type="PROSITE" id="PS50926"/>
    </source>
</evidence>
<keyword evidence="13" id="KW-0819">tRNA processing</keyword>
<dbReference type="Gene3D" id="3.40.50.12160">
    <property type="entry name" value="Methylthiotransferase, N-terminal domain"/>
    <property type="match status" value="1"/>
</dbReference>
<dbReference type="PROSITE" id="PS50926">
    <property type="entry name" value="TRAM"/>
    <property type="match status" value="1"/>
</dbReference>